<evidence type="ECO:0000313" key="1">
    <source>
        <dbReference type="EMBL" id="QJA49502.1"/>
    </source>
</evidence>
<dbReference type="EMBL" id="MT145036">
    <property type="protein sequence ID" value="QJI02846.1"/>
    <property type="molecule type" value="Genomic_DNA"/>
</dbReference>
<dbReference type="AlphaFoldDB" id="A0A6H1ZPW5"/>
<evidence type="ECO:0000313" key="4">
    <source>
        <dbReference type="EMBL" id="QJI02846.1"/>
    </source>
</evidence>
<protein>
    <submittedName>
        <fullName evidence="1">Putative terminase</fullName>
    </submittedName>
</protein>
<dbReference type="InterPro" id="IPR027417">
    <property type="entry name" value="P-loop_NTPase"/>
</dbReference>
<dbReference type="EMBL" id="MT141575">
    <property type="protein sequence ID" value="QJA67698.1"/>
    <property type="molecule type" value="Genomic_DNA"/>
</dbReference>
<dbReference type="EMBL" id="MT144140">
    <property type="protein sequence ID" value="QJA49502.1"/>
    <property type="molecule type" value="Genomic_DNA"/>
</dbReference>
<organism evidence="1">
    <name type="scientific">viral metagenome</name>
    <dbReference type="NCBI Taxonomy" id="1070528"/>
    <lineage>
        <taxon>unclassified sequences</taxon>
        <taxon>metagenomes</taxon>
        <taxon>organismal metagenomes</taxon>
    </lineage>
</organism>
<dbReference type="Gene3D" id="3.40.50.300">
    <property type="entry name" value="P-loop containing nucleotide triphosphate hydrolases"/>
    <property type="match status" value="1"/>
</dbReference>
<sequence>MVAQTKQQAAYIEKYLHDPIRFQCEVLDTQPEHVWSKMRELADSVDKHQRTAAHSGHGVSKTYEAARLALWWLFTHIPSTVITTAPVYDQVEKLLWKEIHRAHSHARLPLGGNLTKVQLDVDPDAKWFAYGFSTKPDTVTGEATRIQGYHNKYVLVIFDEAAGIMPQIWKAVESLLTNENCHILAIGNPTSAHGTFADCEEDPSWHFIRISVHDTPNFIEGKEIIPEISGRSYEESMRRKYGADSQEYGIRVLGRKPAFTLGTYLGKWLADAELEGRIDTTEADYMNTLPVYSAWDTGDMYTAIWFFQLVHNHIHFIDFEYDYQGKGLPYFAVLLQNKGYRYLQHWAPPDIIGSNGKSFQSGRYTVDVAEDLGISFDILRSMGNKEDRIEAAKSIMPVSLFSPKCAEGIQGLKDWRKRKNEALSTPEKPVYHEEAMKTWGRHVGDGYSHVAMAYRYHIVVDDRIIGYPHVEPVYGNKTDKYSYDPLKASSL</sequence>
<evidence type="ECO:0000313" key="3">
    <source>
        <dbReference type="EMBL" id="QJA79517.1"/>
    </source>
</evidence>
<evidence type="ECO:0000313" key="2">
    <source>
        <dbReference type="EMBL" id="QJA67698.1"/>
    </source>
</evidence>
<dbReference type="EMBL" id="MT142384">
    <property type="protein sequence ID" value="QJA79517.1"/>
    <property type="molecule type" value="Genomic_DNA"/>
</dbReference>
<accession>A0A6H1ZPW5</accession>
<reference evidence="1" key="1">
    <citation type="submission" date="2020-03" db="EMBL/GenBank/DDBJ databases">
        <title>The deep terrestrial virosphere.</title>
        <authorList>
            <person name="Holmfeldt K."/>
            <person name="Nilsson E."/>
            <person name="Simone D."/>
            <person name="Lopez-Fernandez M."/>
            <person name="Wu X."/>
            <person name="de Brujin I."/>
            <person name="Lundin D."/>
            <person name="Andersson A."/>
            <person name="Bertilsson S."/>
            <person name="Dopson M."/>
        </authorList>
    </citation>
    <scope>NUCLEOTIDE SEQUENCE</scope>
    <source>
        <strain evidence="3">MM415A00869</strain>
        <strain evidence="2">MM415B00170</strain>
        <strain evidence="1">TM448A01387</strain>
        <strain evidence="4">TM448B03711</strain>
    </source>
</reference>
<gene>
    <name evidence="3" type="ORF">MM415A00869_0015</name>
    <name evidence="2" type="ORF">MM415B00170_0007</name>
    <name evidence="1" type="ORF">TM448A01387_0004</name>
    <name evidence="4" type="ORF">TM448B03711_0003</name>
</gene>
<proteinExistence type="predicted"/>
<name>A0A6H1ZPW5_9ZZZZ</name>